<evidence type="ECO:0000313" key="1">
    <source>
        <dbReference type="EMBL" id="KAI1892844.1"/>
    </source>
</evidence>
<dbReference type="Proteomes" id="UP000829720">
    <property type="component" value="Unassembled WGS sequence"/>
</dbReference>
<protein>
    <submittedName>
        <fullName evidence="1">Uncharacterized protein</fullName>
    </submittedName>
</protein>
<organism evidence="1 2">
    <name type="scientific">Albula goreensis</name>
    <dbReference type="NCBI Taxonomy" id="1534307"/>
    <lineage>
        <taxon>Eukaryota</taxon>
        <taxon>Metazoa</taxon>
        <taxon>Chordata</taxon>
        <taxon>Craniata</taxon>
        <taxon>Vertebrata</taxon>
        <taxon>Euteleostomi</taxon>
        <taxon>Actinopterygii</taxon>
        <taxon>Neopterygii</taxon>
        <taxon>Teleostei</taxon>
        <taxon>Albuliformes</taxon>
        <taxon>Albulidae</taxon>
        <taxon>Albula</taxon>
    </lineage>
</organism>
<comment type="caution">
    <text evidence="1">The sequence shown here is derived from an EMBL/GenBank/DDBJ whole genome shotgun (WGS) entry which is preliminary data.</text>
</comment>
<dbReference type="AlphaFoldDB" id="A0A8T3DAQ7"/>
<dbReference type="OrthoDB" id="10387138at2759"/>
<dbReference type="EMBL" id="JAERUA010000012">
    <property type="protein sequence ID" value="KAI1892844.1"/>
    <property type="molecule type" value="Genomic_DNA"/>
</dbReference>
<name>A0A8T3DAQ7_9TELE</name>
<gene>
    <name evidence="1" type="ORF">AGOR_G00137710</name>
</gene>
<sequence>MYRNQAVPSLKHDRPRDVSVRPSLLPTSASVSVHWWCPVLVLSCWINKTPSGFGTSQISLVSCLVWRPRSPRRK</sequence>
<accession>A0A8T3DAQ7</accession>
<proteinExistence type="predicted"/>
<keyword evidence="2" id="KW-1185">Reference proteome</keyword>
<evidence type="ECO:0000313" key="2">
    <source>
        <dbReference type="Proteomes" id="UP000829720"/>
    </source>
</evidence>
<reference evidence="1" key="1">
    <citation type="submission" date="2021-01" db="EMBL/GenBank/DDBJ databases">
        <authorList>
            <person name="Zahm M."/>
            <person name="Roques C."/>
            <person name="Cabau C."/>
            <person name="Klopp C."/>
            <person name="Donnadieu C."/>
            <person name="Jouanno E."/>
            <person name="Lampietro C."/>
            <person name="Louis A."/>
            <person name="Herpin A."/>
            <person name="Echchiki A."/>
            <person name="Berthelot C."/>
            <person name="Parey E."/>
            <person name="Roest-Crollius H."/>
            <person name="Braasch I."/>
            <person name="Postlethwait J."/>
            <person name="Bobe J."/>
            <person name="Montfort J."/>
            <person name="Bouchez O."/>
            <person name="Begum T."/>
            <person name="Mejri S."/>
            <person name="Adams A."/>
            <person name="Chen W.-J."/>
            <person name="Guiguen Y."/>
        </authorList>
    </citation>
    <scope>NUCLEOTIDE SEQUENCE</scope>
    <source>
        <tissue evidence="1">Blood</tissue>
    </source>
</reference>